<dbReference type="GeneID" id="71855015"/>
<reference evidence="1 2" key="1">
    <citation type="journal article" date="2014" name="Int. J. Syst. Evol. Microbiol.">
        <title>Complete genome sequence of Corynebacterium casei LMG S-19264T (=DSM 44701T), isolated from a smear-ripened cheese.</title>
        <authorList>
            <consortium name="US DOE Joint Genome Institute (JGI-PGF)"/>
            <person name="Walter F."/>
            <person name="Albersmeier A."/>
            <person name="Kalinowski J."/>
            <person name="Ruckert C."/>
        </authorList>
    </citation>
    <scope>NUCLEOTIDE SEQUENCE [LARGE SCALE GENOMIC DNA]</scope>
    <source>
        <strain evidence="1 2">IBRC-M 10912</strain>
    </source>
</reference>
<accession>A0ABD5NWP3</accession>
<dbReference type="EMBL" id="JBHSDJ010000013">
    <property type="protein sequence ID" value="MFC4246210.1"/>
    <property type="molecule type" value="Genomic_DNA"/>
</dbReference>
<dbReference type="AlphaFoldDB" id="A0ABD5NWP3"/>
<comment type="caution">
    <text evidence="1">The sequence shown here is derived from an EMBL/GenBank/DDBJ whole genome shotgun (WGS) entry which is preliminary data.</text>
</comment>
<proteinExistence type="predicted"/>
<protein>
    <submittedName>
        <fullName evidence="1">Uncharacterized protein</fullName>
    </submittedName>
</protein>
<dbReference type="Pfam" id="PF24367">
    <property type="entry name" value="DUF7523"/>
    <property type="match status" value="1"/>
</dbReference>
<evidence type="ECO:0000313" key="2">
    <source>
        <dbReference type="Proteomes" id="UP001595821"/>
    </source>
</evidence>
<dbReference type="Proteomes" id="UP001595821">
    <property type="component" value="Unassembled WGS sequence"/>
</dbReference>
<sequence>MSLAAETRRAAAGHPFLVAALRAGVVNFTAAARFLDVDGETDAVATALRRYADDLPAYETTACDARVRMQSGIGPVDDLEDALLVVGGAALGAGVGGDETAIVATGNVGATALSHALETLALEEISVLAAGVGEGMLAVVVDRLDGADAVRAVERALEDVPDSTAAKSVE</sequence>
<name>A0ABD5NWP3_9EURY</name>
<organism evidence="1 2">
    <name type="scientific">Natribaculum luteum</name>
    <dbReference type="NCBI Taxonomy" id="1586232"/>
    <lineage>
        <taxon>Archaea</taxon>
        <taxon>Methanobacteriati</taxon>
        <taxon>Methanobacteriota</taxon>
        <taxon>Stenosarchaea group</taxon>
        <taxon>Halobacteria</taxon>
        <taxon>Halobacteriales</taxon>
        <taxon>Natrialbaceae</taxon>
        <taxon>Natribaculum</taxon>
    </lineage>
</organism>
<dbReference type="RefSeq" id="WP_246967909.1">
    <property type="nucleotide sequence ID" value="NZ_CP095397.1"/>
</dbReference>
<dbReference type="InterPro" id="IPR055945">
    <property type="entry name" value="DUF7523"/>
</dbReference>
<gene>
    <name evidence="1" type="ORF">ACFOZ7_04275</name>
</gene>
<evidence type="ECO:0000313" key="1">
    <source>
        <dbReference type="EMBL" id="MFC4246210.1"/>
    </source>
</evidence>